<reference evidence="1" key="1">
    <citation type="submission" date="2020-02" db="EMBL/GenBank/DDBJ databases">
        <title>Genome sequencing of the panga catfish, Pangasius djambal.</title>
        <authorList>
            <person name="Wen M."/>
            <person name="Zahm M."/>
            <person name="Roques C."/>
            <person name="Cabau C."/>
            <person name="Klopp C."/>
            <person name="Donnadieu C."/>
            <person name="Jouanno E."/>
            <person name="Avarre J.-C."/>
            <person name="Campet M."/>
            <person name="Ha T."/>
            <person name="Dugue R."/>
            <person name="Lampietro C."/>
            <person name="Louis A."/>
            <person name="Herpin A."/>
            <person name="Echchiki A."/>
            <person name="Berthelot C."/>
            <person name="Parey E."/>
            <person name="Roest-Crollius H."/>
            <person name="Braasch I."/>
            <person name="Postlethwait J.H."/>
            <person name="Bobe J."/>
            <person name="Montfort J."/>
            <person name="Bouchez O."/>
            <person name="Begum T."/>
            <person name="Schartl M."/>
            <person name="Gustiano R."/>
            <person name="Guiguen Y."/>
        </authorList>
    </citation>
    <scope>NUCLEOTIDE SEQUENCE</scope>
    <source>
        <strain evidence="1">Pdj_M5554</strain>
    </source>
</reference>
<evidence type="ECO:0000313" key="1">
    <source>
        <dbReference type="EMBL" id="MCJ8742157.1"/>
    </source>
</evidence>
<gene>
    <name evidence="1" type="ORF">PDJAM_G00078890</name>
</gene>
<dbReference type="EMBL" id="CM040991">
    <property type="protein sequence ID" value="MCJ8742157.1"/>
    <property type="molecule type" value="Genomic_DNA"/>
</dbReference>
<dbReference type="Proteomes" id="UP000830395">
    <property type="component" value="Chromosome 17"/>
</dbReference>
<keyword evidence="2" id="KW-1185">Reference proteome</keyword>
<proteinExistence type="predicted"/>
<name>A0ACC5Z2T6_9TELE</name>
<comment type="caution">
    <text evidence="1">The sequence shown here is derived from an EMBL/GenBank/DDBJ whole genome shotgun (WGS) entry which is preliminary data.</text>
</comment>
<evidence type="ECO:0000313" key="2">
    <source>
        <dbReference type="Proteomes" id="UP000830395"/>
    </source>
</evidence>
<organism evidence="1 2">
    <name type="scientific">Pangasius djambal</name>
    <dbReference type="NCBI Taxonomy" id="1691987"/>
    <lineage>
        <taxon>Eukaryota</taxon>
        <taxon>Metazoa</taxon>
        <taxon>Chordata</taxon>
        <taxon>Craniata</taxon>
        <taxon>Vertebrata</taxon>
        <taxon>Euteleostomi</taxon>
        <taxon>Actinopterygii</taxon>
        <taxon>Neopterygii</taxon>
        <taxon>Teleostei</taxon>
        <taxon>Ostariophysi</taxon>
        <taxon>Siluriformes</taxon>
        <taxon>Pangasiidae</taxon>
        <taxon>Pangasius</taxon>
    </lineage>
</organism>
<accession>A0ACC5Z2T6</accession>
<protein>
    <submittedName>
        <fullName evidence="1">Uncharacterized protein</fullName>
    </submittedName>
</protein>
<sequence>MSLVSSFQDCVCDFPPTARSDLHSPAPLSAAALRFCGSAVVLTAPYSTLRTLKCPSAGRRRRLGHAFPRLWRSSVTHSLQVTEVPGGDDASETAM</sequence>